<evidence type="ECO:0000256" key="2">
    <source>
        <dbReference type="ARBA" id="ARBA00022618"/>
    </source>
</evidence>
<evidence type="ECO:0000313" key="11">
    <source>
        <dbReference type="Proteomes" id="UP001339962"/>
    </source>
</evidence>
<dbReference type="GO" id="GO:0007059">
    <property type="term" value="P:chromosome segregation"/>
    <property type="evidence" value="ECO:0007669"/>
    <property type="project" value="UniProtKB-UniRule"/>
</dbReference>
<dbReference type="CDD" id="cd04762">
    <property type="entry name" value="HTH_MerR-trunc"/>
    <property type="match status" value="1"/>
</dbReference>
<comment type="function">
    <text evidence="8">Required for the formation of axial filaments and for anchoring the origin regions at the cell poles in sporulating cells, thus ensuring proper chromosome segregation in the prespore. Binds in a dispersed manner throughout the chromosome but preferentially to sites clustered in the origin portion of the chromosome, causing condensation of the chromosome and its remodeling into an elongated, anchored structure.</text>
</comment>
<reference evidence="10 11" key="1">
    <citation type="submission" date="2023-03" db="EMBL/GenBank/DDBJ databases">
        <title>Bacillus Genome Sequencing.</title>
        <authorList>
            <person name="Dunlap C."/>
        </authorList>
    </citation>
    <scope>NUCLEOTIDE SEQUENCE [LARGE SCALE GENOMIC DNA]</scope>
    <source>
        <strain evidence="10 11">NRS-38</strain>
    </source>
</reference>
<feature type="DNA-binding region" description="H-T-H motif" evidence="8">
    <location>
        <begin position="5"/>
        <end position="25"/>
    </location>
</feature>
<dbReference type="GO" id="GO:0008356">
    <property type="term" value="P:asymmetric cell division"/>
    <property type="evidence" value="ECO:0007669"/>
    <property type="project" value="UniProtKB-UniRule"/>
</dbReference>
<keyword evidence="5 8" id="KW-0175">Coiled coil</keyword>
<dbReference type="Gene3D" id="1.10.1660.10">
    <property type="match status" value="1"/>
</dbReference>
<evidence type="ECO:0000256" key="5">
    <source>
        <dbReference type="ARBA" id="ARBA00023054"/>
    </source>
</evidence>
<evidence type="ECO:0000256" key="3">
    <source>
        <dbReference type="ARBA" id="ARBA00022829"/>
    </source>
</evidence>
<dbReference type="HAMAP" id="MF_01170">
    <property type="entry name" value="RacA"/>
    <property type="match status" value="1"/>
</dbReference>
<organism evidence="10 11">
    <name type="scientific">Anoxybacteroides rupiense</name>
    <dbReference type="NCBI Taxonomy" id="311460"/>
    <lineage>
        <taxon>Bacteria</taxon>
        <taxon>Bacillati</taxon>
        <taxon>Bacillota</taxon>
        <taxon>Bacilli</taxon>
        <taxon>Bacillales</taxon>
        <taxon>Anoxybacillaceae</taxon>
        <taxon>Anoxybacteroides</taxon>
    </lineage>
</organism>
<evidence type="ECO:0000256" key="8">
    <source>
        <dbReference type="HAMAP-Rule" id="MF_01170"/>
    </source>
</evidence>
<gene>
    <name evidence="8" type="primary">racA</name>
    <name evidence="10" type="ORF">P9850_17510</name>
</gene>
<dbReference type="AlphaFoldDB" id="A0ABD5IZ00"/>
<dbReference type="GO" id="GO:0030435">
    <property type="term" value="P:sporulation resulting in formation of a cellular spore"/>
    <property type="evidence" value="ECO:0007669"/>
    <property type="project" value="UniProtKB-UniRule"/>
</dbReference>
<dbReference type="GO" id="GO:0030261">
    <property type="term" value="P:chromosome condensation"/>
    <property type="evidence" value="ECO:0007669"/>
    <property type="project" value="UniProtKB-UniRule"/>
</dbReference>
<comment type="caution">
    <text evidence="10">The sequence shown here is derived from an EMBL/GenBank/DDBJ whole genome shotgun (WGS) entry which is preliminary data.</text>
</comment>
<evidence type="ECO:0000259" key="9">
    <source>
        <dbReference type="Pfam" id="PF13411"/>
    </source>
</evidence>
<evidence type="ECO:0000256" key="1">
    <source>
        <dbReference type="ARBA" id="ARBA00022490"/>
    </source>
</evidence>
<comment type="subcellular location">
    <subcellularLocation>
        <location evidence="8">Cytoplasm</location>
    </subcellularLocation>
    <text evidence="8">Localizes to cell poles and nucleoid.</text>
</comment>
<dbReference type="InterPro" id="IPR009061">
    <property type="entry name" value="DNA-bd_dom_put_sf"/>
</dbReference>
<evidence type="ECO:0000256" key="4">
    <source>
        <dbReference type="ARBA" id="ARBA00022969"/>
    </source>
</evidence>
<dbReference type="GO" id="GO:0003690">
    <property type="term" value="F:double-stranded DNA binding"/>
    <property type="evidence" value="ECO:0007669"/>
    <property type="project" value="UniProtKB-UniRule"/>
</dbReference>
<comment type="similarity">
    <text evidence="8">Belongs to the RacA family.</text>
</comment>
<dbReference type="InterPro" id="IPR023522">
    <property type="entry name" value="Chrosome_anchoring_RacA"/>
</dbReference>
<keyword evidence="7 8" id="KW-0131">Cell cycle</keyword>
<keyword evidence="2 8" id="KW-0132">Cell division</keyword>
<sequence>MELKTSNVAKRLGVSPKTIQRWVKKYEIPCKKNEAGHYIFDSETLALLEQIKFEQGAALEECETEEENEKNILCPEDFFSTHLQPHLNEFTSRFQRIERQLEQKADEVVSVQLLQHRREIEELHSYIRQLEQRISLLEEANEKREADDSLSKKQKRRGVGRIIGLFV</sequence>
<dbReference type="GO" id="GO:0005737">
    <property type="term" value="C:cytoplasm"/>
    <property type="evidence" value="ECO:0007669"/>
    <property type="project" value="UniProtKB-SubCell"/>
</dbReference>
<dbReference type="Pfam" id="PF13411">
    <property type="entry name" value="MerR_1"/>
    <property type="match status" value="1"/>
</dbReference>
<dbReference type="InterPro" id="IPR000551">
    <property type="entry name" value="MerR-type_HTH_dom"/>
</dbReference>
<evidence type="ECO:0000256" key="6">
    <source>
        <dbReference type="ARBA" id="ARBA00023125"/>
    </source>
</evidence>
<keyword evidence="6 8" id="KW-0238">DNA-binding</keyword>
<dbReference type="EMBL" id="JARTLI010000050">
    <property type="protein sequence ID" value="MED5053585.1"/>
    <property type="molecule type" value="Genomic_DNA"/>
</dbReference>
<dbReference type="SUPFAM" id="SSF46955">
    <property type="entry name" value="Putative DNA-binding domain"/>
    <property type="match status" value="1"/>
</dbReference>
<feature type="coiled-coil region" evidence="8">
    <location>
        <begin position="87"/>
        <end position="147"/>
    </location>
</feature>
<accession>A0ABD5IZ00</accession>
<feature type="domain" description="HTH merR-type" evidence="9">
    <location>
        <begin position="5"/>
        <end position="52"/>
    </location>
</feature>
<proteinExistence type="inferred from homology"/>
<evidence type="ECO:0000313" key="10">
    <source>
        <dbReference type="EMBL" id="MED5053585.1"/>
    </source>
</evidence>
<evidence type="ECO:0000256" key="7">
    <source>
        <dbReference type="ARBA" id="ARBA00023306"/>
    </source>
</evidence>
<name>A0ABD5IZ00_9BACL</name>
<keyword evidence="1 8" id="KW-0963">Cytoplasm</keyword>
<dbReference type="Proteomes" id="UP001339962">
    <property type="component" value="Unassembled WGS sequence"/>
</dbReference>
<keyword evidence="3 8" id="KW-0159">Chromosome partition</keyword>
<keyword evidence="4 8" id="KW-0749">Sporulation</keyword>
<dbReference type="RefSeq" id="WP_066149651.1">
    <property type="nucleotide sequence ID" value="NZ_JACIDF010000009.1"/>
</dbReference>
<protein>
    <recommendedName>
        <fullName evidence="8">Chromosome-anchoring protein RacA</fullName>
    </recommendedName>
</protein>